<dbReference type="InterPro" id="IPR017996">
    <property type="entry name" value="MRJP/yellow-related"/>
</dbReference>
<dbReference type="RefSeq" id="WP_103469134.1">
    <property type="nucleotide sequence ID" value="NZ_JADUCH010000006.1"/>
</dbReference>
<dbReference type="InterPro" id="IPR011042">
    <property type="entry name" value="6-blade_b-propeller_TolB-like"/>
</dbReference>
<dbReference type="GO" id="GO:0005576">
    <property type="term" value="C:extracellular region"/>
    <property type="evidence" value="ECO:0007669"/>
    <property type="project" value="UniProtKB-SubCell"/>
</dbReference>
<evidence type="ECO:0000313" key="4">
    <source>
        <dbReference type="EMBL" id="POG13334.1"/>
    </source>
</evidence>
<evidence type="ECO:0000256" key="2">
    <source>
        <dbReference type="ARBA" id="ARBA00022525"/>
    </source>
</evidence>
<evidence type="ECO:0000256" key="1">
    <source>
        <dbReference type="ARBA" id="ARBA00004613"/>
    </source>
</evidence>
<gene>
    <name evidence="4" type="ORF">BGP82_02460</name>
</gene>
<dbReference type="EMBL" id="MING01000019">
    <property type="protein sequence ID" value="POG13334.1"/>
    <property type="molecule type" value="Genomic_DNA"/>
</dbReference>
<dbReference type="PANTHER" id="PTHR10009">
    <property type="entry name" value="PROTEIN YELLOW-RELATED"/>
    <property type="match status" value="1"/>
</dbReference>
<organism evidence="4 5">
    <name type="scientific">Pseudomonas putida</name>
    <name type="common">Arthrobacter siderocapsulatus</name>
    <dbReference type="NCBI Taxonomy" id="303"/>
    <lineage>
        <taxon>Bacteria</taxon>
        <taxon>Pseudomonadati</taxon>
        <taxon>Pseudomonadota</taxon>
        <taxon>Gammaproteobacteria</taxon>
        <taxon>Pseudomonadales</taxon>
        <taxon>Pseudomonadaceae</taxon>
        <taxon>Pseudomonas</taxon>
    </lineage>
</organism>
<keyword evidence="2" id="KW-0964">Secreted</keyword>
<comment type="caution">
    <text evidence="4">The sequence shown here is derived from an EMBL/GenBank/DDBJ whole genome shotgun (WGS) entry which is preliminary data.</text>
</comment>
<evidence type="ECO:0000256" key="3">
    <source>
        <dbReference type="SAM" id="SignalP"/>
    </source>
</evidence>
<dbReference type="SUPFAM" id="SSF63829">
    <property type="entry name" value="Calcium-dependent phosphotriesterase"/>
    <property type="match status" value="1"/>
</dbReference>
<sequence>MNTSGRTSRALRIAGFALGLACTPLVQAQDLPPSGQPLTEVARLDWLCNAVALTSGGRLFVGLPRWPGFEKTPSIAEVLPDGSLKPFPGGQWNAWAPGKPSAAALVKINTIHIFDDDTLWAIDQGEDAGPKGINPGQKILQFDTRDGKLLRSISLPASVLPAGAHLNDLRLDSEHAYVTDSGLGAIIVVNLKTGEAVRRLAGHPSTQMAPERRPIGENGQPLLLADGSDHQVHSDPIEISPDGQWLYYQPLSGPLWRVPTAALRDTRISEAELGKQVEFVHDTSPLTGTAMDSAGNVYLGEYDRPRVSVYAPDGTLRVVAEDPRLWNPDAMIISDQRELYIPVPQSARLASNRGPGGQDAIVRPFMIYKVQLPAALGGREKVPAVVGKPLTTVAR</sequence>
<dbReference type="AlphaFoldDB" id="A0A2S3XCK8"/>
<evidence type="ECO:0000313" key="5">
    <source>
        <dbReference type="Proteomes" id="UP000237378"/>
    </source>
</evidence>
<dbReference type="Pfam" id="PF03022">
    <property type="entry name" value="MRJP"/>
    <property type="match status" value="1"/>
</dbReference>
<dbReference type="Gene3D" id="2.120.10.30">
    <property type="entry name" value="TolB, C-terminal domain"/>
    <property type="match status" value="1"/>
</dbReference>
<reference evidence="4 5" key="1">
    <citation type="submission" date="2016-08" db="EMBL/GenBank/DDBJ databases">
        <authorList>
            <person name="Seilhamer J.J."/>
        </authorList>
    </citation>
    <scope>NUCLEOTIDE SEQUENCE [LARGE SCALE GENOMIC DNA]</scope>
    <source>
        <strain evidence="4 5">KH-18-2</strain>
    </source>
</reference>
<accession>A0A2S3XCK8</accession>
<feature type="chain" id="PRO_5015639875" evidence="3">
    <location>
        <begin position="29"/>
        <end position="395"/>
    </location>
</feature>
<dbReference type="Proteomes" id="UP000237378">
    <property type="component" value="Unassembled WGS sequence"/>
</dbReference>
<proteinExistence type="predicted"/>
<dbReference type="PANTHER" id="PTHR10009:SF18">
    <property type="entry name" value="PROTEIN YELLOW-LIKE PROTEIN"/>
    <property type="match status" value="1"/>
</dbReference>
<comment type="subcellular location">
    <subcellularLocation>
        <location evidence="1">Secreted</location>
    </subcellularLocation>
</comment>
<protein>
    <submittedName>
        <fullName evidence="4">Glyoxalase</fullName>
    </submittedName>
</protein>
<feature type="signal peptide" evidence="3">
    <location>
        <begin position="1"/>
        <end position="28"/>
    </location>
</feature>
<reference evidence="4 5" key="2">
    <citation type="submission" date="2018-03" db="EMBL/GenBank/DDBJ databases">
        <title>Draft genome of Pseudomonas putida strain KH-18-2.</title>
        <authorList>
            <person name="Yoshizawa S."/>
            <person name="Khan N.H."/>
            <person name="Nishimura M."/>
            <person name="Chiura H.X."/>
            <person name="Ogura Y."/>
            <person name="Hayashi T."/>
            <person name="Kogure K."/>
        </authorList>
    </citation>
    <scope>NUCLEOTIDE SEQUENCE [LARGE SCALE GENOMIC DNA]</scope>
    <source>
        <strain evidence="4 5">KH-18-2</strain>
    </source>
</reference>
<keyword evidence="3" id="KW-0732">Signal</keyword>
<name>A0A2S3XCK8_PSEPU</name>